<dbReference type="PRINTS" id="PR00862">
    <property type="entry name" value="PROLIGOPTASE"/>
</dbReference>
<protein>
    <recommendedName>
        <fullName evidence="3">prolyl oligopeptidase</fullName>
        <ecNumber evidence="3">3.4.21.26</ecNumber>
    </recommendedName>
</protein>
<feature type="domain" description="Peptidase S9A N-terminal" evidence="8">
    <location>
        <begin position="11"/>
        <end position="383"/>
    </location>
</feature>
<evidence type="ECO:0000256" key="5">
    <source>
        <dbReference type="ARBA" id="ARBA00022801"/>
    </source>
</evidence>
<evidence type="ECO:0000256" key="1">
    <source>
        <dbReference type="ARBA" id="ARBA00001070"/>
    </source>
</evidence>
<evidence type="ECO:0000313" key="10">
    <source>
        <dbReference type="Proteomes" id="UP001500542"/>
    </source>
</evidence>
<reference evidence="9 10" key="1">
    <citation type="journal article" date="2019" name="Int. J. Syst. Evol. Microbiol.">
        <title>The Global Catalogue of Microorganisms (GCM) 10K type strain sequencing project: providing services to taxonomists for standard genome sequencing and annotation.</title>
        <authorList>
            <consortium name="The Broad Institute Genomics Platform"/>
            <consortium name="The Broad Institute Genome Sequencing Center for Infectious Disease"/>
            <person name="Wu L."/>
            <person name="Ma J."/>
        </authorList>
    </citation>
    <scope>NUCLEOTIDE SEQUENCE [LARGE SCALE GENOMIC DNA]</scope>
    <source>
        <strain evidence="9 10">JCM 10977</strain>
    </source>
</reference>
<keyword evidence="5" id="KW-0378">Hydrolase</keyword>
<evidence type="ECO:0000259" key="8">
    <source>
        <dbReference type="Pfam" id="PF02897"/>
    </source>
</evidence>
<evidence type="ECO:0000259" key="7">
    <source>
        <dbReference type="Pfam" id="PF00326"/>
    </source>
</evidence>
<dbReference type="SUPFAM" id="SSF50993">
    <property type="entry name" value="Peptidase/esterase 'gauge' domain"/>
    <property type="match status" value="1"/>
</dbReference>
<evidence type="ECO:0000256" key="3">
    <source>
        <dbReference type="ARBA" id="ARBA00011897"/>
    </source>
</evidence>
<proteinExistence type="inferred from homology"/>
<dbReference type="EC" id="3.4.21.26" evidence="3"/>
<dbReference type="InterPro" id="IPR029058">
    <property type="entry name" value="AB_hydrolase_fold"/>
</dbReference>
<dbReference type="PANTHER" id="PTHR42881:SF2">
    <property type="entry name" value="PROLYL ENDOPEPTIDASE"/>
    <property type="match status" value="1"/>
</dbReference>
<dbReference type="EMBL" id="BAAAHK010000013">
    <property type="protein sequence ID" value="GAA0951016.1"/>
    <property type="molecule type" value="Genomic_DNA"/>
</dbReference>
<dbReference type="PANTHER" id="PTHR42881">
    <property type="entry name" value="PROLYL ENDOPEPTIDASE"/>
    <property type="match status" value="1"/>
</dbReference>
<evidence type="ECO:0000313" key="9">
    <source>
        <dbReference type="EMBL" id="GAA0951016.1"/>
    </source>
</evidence>
<sequence length="655" mass="70477">MHDLDLSYPDAERLPLVDHLHGHAIPDPYRWLEDAATPQTKAWQAIQDQLWLNHATTLPGRYKLRNRVRALSSVGSVSTPVWRGDHCFVVRRSAAQEHPVLYVDDAVLLDPQQLDPTGRTTLDSWQPSPDGSLLAFQISQGGDEQSILHVLDVATGMVVDGPIDGCRYSPVAWLPDGKSFYYVRFRQVLRREVGRSDDERVLPGEAAYGLDLSADGRWLTISAARGTANDLWLADLTTDRPPAVVQQGVDAITVMSVGREGRLYVVTTRDAPTGKICVGDPEDPAVWHDFVPADPDAPLSSLAILDKVVLVGRTRNAIGEIAIHDLVTGRYLDDVPLPGVGSVGSLASRPEGDNQVWFSYTDSVTPSAVYQYDATSHQTTLWSPPPGAIGVADADSRQVDFTSPDGTELQMLIVGKPGEHGPRPAILYGYGGFGQSLTPTYSAFALAWVAAGGIFVTATLRGGGERGDDWHKAGMLDQKQNVFDDYLAAAETLIAEGWTTPDQLALCGESNGGLLVGAAITQRPELFAAAVLSAPLLDMVRYEHSGLGASWVPEFGSAADPAALANLLSYSPYHRVRPGVKYPAVLFTVFGGDTRVDPLHARKMCAALQHATEGTHPVLLRFEQDTGHAGGSASKGIGLAADMLAFLGHHTGLTR</sequence>
<evidence type="ECO:0000256" key="2">
    <source>
        <dbReference type="ARBA" id="ARBA00005228"/>
    </source>
</evidence>
<dbReference type="Gene3D" id="2.130.10.120">
    <property type="entry name" value="Prolyl oligopeptidase, N-terminal domain"/>
    <property type="match status" value="1"/>
</dbReference>
<dbReference type="InterPro" id="IPR001375">
    <property type="entry name" value="Peptidase_S9_cat"/>
</dbReference>
<keyword evidence="4" id="KW-0645">Protease</keyword>
<dbReference type="InterPro" id="IPR002470">
    <property type="entry name" value="Peptidase_S9A"/>
</dbReference>
<gene>
    <name evidence="9" type="ORF">GCM10009554_51810</name>
</gene>
<dbReference type="Pfam" id="PF02897">
    <property type="entry name" value="Peptidase_S9_N"/>
    <property type="match status" value="1"/>
</dbReference>
<feature type="domain" description="Peptidase S9 prolyl oligopeptidase catalytic" evidence="7">
    <location>
        <begin position="444"/>
        <end position="652"/>
    </location>
</feature>
<dbReference type="Proteomes" id="UP001500542">
    <property type="component" value="Unassembled WGS sequence"/>
</dbReference>
<dbReference type="SUPFAM" id="SSF53474">
    <property type="entry name" value="alpha/beta-Hydrolases"/>
    <property type="match status" value="1"/>
</dbReference>
<keyword evidence="6" id="KW-0720">Serine protease</keyword>
<dbReference type="InterPro" id="IPR023302">
    <property type="entry name" value="Pept_S9A_N"/>
</dbReference>
<accession>A0ABN1R2K2</accession>
<comment type="catalytic activity">
    <reaction evidence="1">
        <text>Hydrolysis of Pro-|-Xaa &gt;&gt; Ala-|-Xaa in oligopeptides.</text>
        <dbReference type="EC" id="3.4.21.26"/>
    </reaction>
</comment>
<name>A0ABN1R2K2_9ACTN</name>
<organism evidence="9 10">
    <name type="scientific">Kribbella koreensis</name>
    <dbReference type="NCBI Taxonomy" id="57909"/>
    <lineage>
        <taxon>Bacteria</taxon>
        <taxon>Bacillati</taxon>
        <taxon>Actinomycetota</taxon>
        <taxon>Actinomycetes</taxon>
        <taxon>Propionibacteriales</taxon>
        <taxon>Kribbellaceae</taxon>
        <taxon>Kribbella</taxon>
    </lineage>
</organism>
<dbReference type="PROSITE" id="PS00708">
    <property type="entry name" value="PRO_ENDOPEP_SER"/>
    <property type="match status" value="1"/>
</dbReference>
<keyword evidence="10" id="KW-1185">Reference proteome</keyword>
<evidence type="ECO:0000256" key="6">
    <source>
        <dbReference type="ARBA" id="ARBA00022825"/>
    </source>
</evidence>
<dbReference type="RefSeq" id="WP_343975278.1">
    <property type="nucleotide sequence ID" value="NZ_BAAAHK010000013.1"/>
</dbReference>
<dbReference type="Pfam" id="PF00326">
    <property type="entry name" value="Peptidase_S9"/>
    <property type="match status" value="1"/>
</dbReference>
<comment type="caution">
    <text evidence="9">The sequence shown here is derived from an EMBL/GenBank/DDBJ whole genome shotgun (WGS) entry which is preliminary data.</text>
</comment>
<comment type="similarity">
    <text evidence="2">Belongs to the peptidase S9A family.</text>
</comment>
<dbReference type="InterPro" id="IPR002471">
    <property type="entry name" value="Pept_S9_AS"/>
</dbReference>
<evidence type="ECO:0000256" key="4">
    <source>
        <dbReference type="ARBA" id="ARBA00022670"/>
    </source>
</evidence>
<dbReference type="InterPro" id="IPR051167">
    <property type="entry name" value="Prolyl_oligopep/macrocyclase"/>
</dbReference>
<dbReference type="Gene3D" id="3.40.50.1820">
    <property type="entry name" value="alpha/beta hydrolase"/>
    <property type="match status" value="1"/>
</dbReference>